<dbReference type="PIRSF" id="PIRSF036794">
    <property type="entry name" value="UCP_erythr_ester"/>
    <property type="match status" value="1"/>
</dbReference>
<dbReference type="SUPFAM" id="SSF159501">
    <property type="entry name" value="EreA/ChaN-like"/>
    <property type="match status" value="1"/>
</dbReference>
<dbReference type="RefSeq" id="WP_138193555.1">
    <property type="nucleotide sequence ID" value="NZ_VCIW01000004.1"/>
</dbReference>
<dbReference type="CDD" id="cd14728">
    <property type="entry name" value="Ere-like"/>
    <property type="match status" value="1"/>
</dbReference>
<dbReference type="Gene3D" id="3.30.1870.10">
    <property type="entry name" value="EreA-like, domain 2"/>
    <property type="match status" value="1"/>
</dbReference>
<dbReference type="Proteomes" id="UP000309676">
    <property type="component" value="Unassembled WGS sequence"/>
</dbReference>
<dbReference type="InterPro" id="IPR007815">
    <property type="entry name" value="Emycin_Estase"/>
</dbReference>
<keyword evidence="2" id="KW-1185">Reference proteome</keyword>
<dbReference type="Gene3D" id="3.40.1660.10">
    <property type="entry name" value="EreA-like (biosynthetic domain)"/>
    <property type="match status" value="1"/>
</dbReference>
<dbReference type="InterPro" id="IPR052036">
    <property type="entry name" value="Hydrolase/PRTase-associated"/>
</dbReference>
<accession>A0A5R9GGV5</accession>
<dbReference type="OrthoDB" id="9810066at2"/>
<dbReference type="GO" id="GO:0046677">
    <property type="term" value="P:response to antibiotic"/>
    <property type="evidence" value="ECO:0007669"/>
    <property type="project" value="InterPro"/>
</dbReference>
<evidence type="ECO:0000313" key="2">
    <source>
        <dbReference type="Proteomes" id="UP000309676"/>
    </source>
</evidence>
<sequence length="428" mass="47767">MLMQSMIEQIKRSASALRSSEDYAALALAAADARFALLGEASHGTSEFYAGRAEITKRLIESHGFRFIAVEGDWPSCMALNKYVKRAPDAPVSVREAMRAFDRWPSWMWANEEIAELVEWLRAYNDKLPEGDVKVGFYGIDVYSLWESLDEMIAYLGKIGSPALEQAQRAFECFEAHQRDEQSYAVSAGLYGEDCEDDVVRLLAKVRRERHAAAPDAADGEASLSAEVNALVAVDAEAYYRTMVRGDAESWNVRDRHMVDALDLVASFYGPDSRGVVWEHNTHIGDARATDMAREGMVNVGQLTREKYGADAVYAIGFGTYRGTVVAGSSWGAQLEIMTVPPGVPDSWEHLLHEAGAFDKYVLLRNDPEPFRATIPHRAIGVVYDPRRERFGNYVPSVIADRYDAFVFYDETKALRPIEPAREPAPAM</sequence>
<organism evidence="1 2">
    <name type="scientific">Paenibacillus antri</name>
    <dbReference type="NCBI Taxonomy" id="2582848"/>
    <lineage>
        <taxon>Bacteria</taxon>
        <taxon>Bacillati</taxon>
        <taxon>Bacillota</taxon>
        <taxon>Bacilli</taxon>
        <taxon>Bacillales</taxon>
        <taxon>Paenibacillaceae</taxon>
        <taxon>Paenibacillus</taxon>
    </lineage>
</organism>
<comment type="caution">
    <text evidence="1">The sequence shown here is derived from an EMBL/GenBank/DDBJ whole genome shotgun (WGS) entry which is preliminary data.</text>
</comment>
<proteinExistence type="predicted"/>
<dbReference type="EMBL" id="VCIW01000004">
    <property type="protein sequence ID" value="TLS52564.1"/>
    <property type="molecule type" value="Genomic_DNA"/>
</dbReference>
<protein>
    <submittedName>
        <fullName evidence="1">Erythromycin esterase family protein</fullName>
    </submittedName>
</protein>
<evidence type="ECO:0000313" key="1">
    <source>
        <dbReference type="EMBL" id="TLS52564.1"/>
    </source>
</evidence>
<dbReference type="InterPro" id="IPR014622">
    <property type="entry name" value="UCP036794_erythomycin"/>
</dbReference>
<gene>
    <name evidence="1" type="ORF">FE782_07970</name>
</gene>
<dbReference type="Pfam" id="PF05139">
    <property type="entry name" value="Erythro_esteras"/>
    <property type="match status" value="1"/>
</dbReference>
<dbReference type="PANTHER" id="PTHR31299:SF0">
    <property type="entry name" value="ESTERASE, PUTATIVE (AFU_ORTHOLOGUE AFUA_1G05850)-RELATED"/>
    <property type="match status" value="1"/>
</dbReference>
<reference evidence="1 2" key="1">
    <citation type="submission" date="2019-05" db="EMBL/GenBank/DDBJ databases">
        <authorList>
            <person name="Narsing Rao M.P."/>
            <person name="Li W.J."/>
        </authorList>
    </citation>
    <scope>NUCLEOTIDE SEQUENCE [LARGE SCALE GENOMIC DNA]</scope>
    <source>
        <strain evidence="1 2">SYSU_K30003</strain>
    </source>
</reference>
<dbReference type="AlphaFoldDB" id="A0A5R9GGV5"/>
<name>A0A5R9GGV5_9BACL</name>
<dbReference type="PANTHER" id="PTHR31299">
    <property type="entry name" value="ESTERASE, PUTATIVE (AFU_ORTHOLOGUE AFUA_1G05850)-RELATED"/>
    <property type="match status" value="1"/>
</dbReference>